<dbReference type="RefSeq" id="WP_011189649.1">
    <property type="nucleotide sequence ID" value="NC_006138.1"/>
</dbReference>
<dbReference type="Pfam" id="PF07977">
    <property type="entry name" value="FabA"/>
    <property type="match status" value="1"/>
</dbReference>
<evidence type="ECO:0000313" key="3">
    <source>
        <dbReference type="Proteomes" id="UP000000602"/>
    </source>
</evidence>
<sequence length="148" mass="16377">MDELDRIKSLIPHREPFLQVDRIIGFDRQELCINTEKTFAADLDIFKGHYPDNPIVPGVILCEAIFQSGALLMALLGQEKQGEQENAVPVLTRIGGARFKRFAGPGDTVQIEVRVQETVGSATFFKGRLKVGGKTAVQIEFSCAMIDK</sequence>
<organism evidence="2 3">
    <name type="scientific">Desulfotalea psychrophila (strain LSv54 / DSM 12343)</name>
    <dbReference type="NCBI Taxonomy" id="177439"/>
    <lineage>
        <taxon>Bacteria</taxon>
        <taxon>Pseudomonadati</taxon>
        <taxon>Thermodesulfobacteriota</taxon>
        <taxon>Desulfobulbia</taxon>
        <taxon>Desulfobulbales</taxon>
        <taxon>Desulfocapsaceae</taxon>
        <taxon>Desulfotalea</taxon>
    </lineage>
</organism>
<dbReference type="PANTHER" id="PTHR30272">
    <property type="entry name" value="3-HYDROXYACYL-[ACYL-CARRIER-PROTEIN] DEHYDRATASE"/>
    <property type="match status" value="1"/>
</dbReference>
<dbReference type="SUPFAM" id="SSF54637">
    <property type="entry name" value="Thioesterase/thiol ester dehydrase-isomerase"/>
    <property type="match status" value="1"/>
</dbReference>
<dbReference type="KEGG" id="dps:DP2408"/>
<protein>
    <submittedName>
        <fullName evidence="2">Related to (3R)-hydroxymyristoyl-[acyl carrier protein] dehydratase</fullName>
    </submittedName>
</protein>
<dbReference type="Gene3D" id="3.10.129.10">
    <property type="entry name" value="Hotdog Thioesterase"/>
    <property type="match status" value="1"/>
</dbReference>
<proteinExistence type="predicted"/>
<dbReference type="GO" id="GO:0016829">
    <property type="term" value="F:lyase activity"/>
    <property type="evidence" value="ECO:0007669"/>
    <property type="project" value="UniProtKB-KW"/>
</dbReference>
<evidence type="ECO:0000256" key="1">
    <source>
        <dbReference type="ARBA" id="ARBA00023239"/>
    </source>
</evidence>
<name>Q6AKI8_DESPS</name>
<dbReference type="InterPro" id="IPR029069">
    <property type="entry name" value="HotDog_dom_sf"/>
</dbReference>
<dbReference type="HOGENOM" id="CLU_078912_3_3_7"/>
<evidence type="ECO:0000313" key="2">
    <source>
        <dbReference type="EMBL" id="CAG37137.1"/>
    </source>
</evidence>
<accession>Q6AKI8</accession>
<reference evidence="3" key="1">
    <citation type="journal article" date="2004" name="Environ. Microbiol.">
        <title>The genome of Desulfotalea psychrophila, a sulfate-reducing bacterium from permanently cold Arctic sediments.</title>
        <authorList>
            <person name="Rabus R."/>
            <person name="Ruepp A."/>
            <person name="Frickey T."/>
            <person name="Rattei T."/>
            <person name="Fartmann B."/>
            <person name="Stark M."/>
            <person name="Bauer M."/>
            <person name="Zibat A."/>
            <person name="Lombardot T."/>
            <person name="Becker I."/>
            <person name="Amann J."/>
            <person name="Gellner K."/>
            <person name="Teeling H."/>
            <person name="Leuschner W.D."/>
            <person name="Gloeckner F.-O."/>
            <person name="Lupas A.N."/>
            <person name="Amann R."/>
            <person name="Klenk H.-P."/>
        </authorList>
    </citation>
    <scope>NUCLEOTIDE SEQUENCE [LARGE SCALE GENOMIC DNA]</scope>
    <source>
        <strain evidence="3">DSM 12343 / LSv54</strain>
    </source>
</reference>
<gene>
    <name evidence="2" type="ordered locus">DP2408</name>
</gene>
<dbReference type="eggNOG" id="COG0764">
    <property type="taxonomic scope" value="Bacteria"/>
</dbReference>
<dbReference type="CDD" id="cd01288">
    <property type="entry name" value="FabZ"/>
    <property type="match status" value="1"/>
</dbReference>
<dbReference type="AlphaFoldDB" id="Q6AKI8"/>
<keyword evidence="3" id="KW-1185">Reference proteome</keyword>
<dbReference type="STRING" id="177439.DP2408"/>
<dbReference type="PANTHER" id="PTHR30272:SF1">
    <property type="entry name" value="3-HYDROXYACYL-[ACYL-CARRIER-PROTEIN] DEHYDRATASE"/>
    <property type="match status" value="1"/>
</dbReference>
<dbReference type="Proteomes" id="UP000000602">
    <property type="component" value="Chromosome"/>
</dbReference>
<keyword evidence="1" id="KW-0456">Lyase</keyword>
<dbReference type="InterPro" id="IPR013114">
    <property type="entry name" value="FabA_FabZ"/>
</dbReference>
<dbReference type="EMBL" id="CR522870">
    <property type="protein sequence ID" value="CAG37137.1"/>
    <property type="molecule type" value="Genomic_DNA"/>
</dbReference>
<dbReference type="OrthoDB" id="9772788at2"/>